<gene>
    <name evidence="2" type="ORF">APTSU1_000901000</name>
</gene>
<accession>A0ABQ0F3B7</accession>
<feature type="compositionally biased region" description="Basic and acidic residues" evidence="1">
    <location>
        <begin position="1"/>
        <end position="10"/>
    </location>
</feature>
<proteinExistence type="predicted"/>
<dbReference type="Proteomes" id="UP001623349">
    <property type="component" value="Unassembled WGS sequence"/>
</dbReference>
<dbReference type="EMBL" id="BAAFST010000008">
    <property type="protein sequence ID" value="GAB1293778.1"/>
    <property type="molecule type" value="Genomic_DNA"/>
</dbReference>
<protein>
    <submittedName>
        <fullName evidence="2">Uncharacterized protein</fullName>
    </submittedName>
</protein>
<evidence type="ECO:0000313" key="2">
    <source>
        <dbReference type="EMBL" id="GAB1293778.1"/>
    </source>
</evidence>
<sequence length="35" mass="3945">MTMTQRKRDQTGAGWPAPRGAGKEGVRVNNRFELE</sequence>
<reference evidence="2 3" key="1">
    <citation type="submission" date="2024-08" db="EMBL/GenBank/DDBJ databases">
        <title>The draft genome of Apodemus speciosus.</title>
        <authorList>
            <person name="Nabeshima K."/>
            <person name="Suzuki S."/>
            <person name="Onuma M."/>
        </authorList>
    </citation>
    <scope>NUCLEOTIDE SEQUENCE [LARGE SCALE GENOMIC DNA]</scope>
    <source>
        <strain evidence="2">IB14-021</strain>
    </source>
</reference>
<name>A0ABQ0F3B7_APOSI</name>
<organism evidence="2 3">
    <name type="scientific">Apodemus speciosus</name>
    <name type="common">Large Japanese field mouse</name>
    <dbReference type="NCBI Taxonomy" id="105296"/>
    <lineage>
        <taxon>Eukaryota</taxon>
        <taxon>Metazoa</taxon>
        <taxon>Chordata</taxon>
        <taxon>Craniata</taxon>
        <taxon>Vertebrata</taxon>
        <taxon>Euteleostomi</taxon>
        <taxon>Mammalia</taxon>
        <taxon>Eutheria</taxon>
        <taxon>Euarchontoglires</taxon>
        <taxon>Glires</taxon>
        <taxon>Rodentia</taxon>
        <taxon>Myomorpha</taxon>
        <taxon>Muroidea</taxon>
        <taxon>Muridae</taxon>
        <taxon>Murinae</taxon>
        <taxon>Apodemus</taxon>
    </lineage>
</organism>
<evidence type="ECO:0000313" key="3">
    <source>
        <dbReference type="Proteomes" id="UP001623349"/>
    </source>
</evidence>
<feature type="compositionally biased region" description="Basic and acidic residues" evidence="1">
    <location>
        <begin position="21"/>
        <end position="35"/>
    </location>
</feature>
<evidence type="ECO:0000256" key="1">
    <source>
        <dbReference type="SAM" id="MobiDB-lite"/>
    </source>
</evidence>
<feature type="region of interest" description="Disordered" evidence="1">
    <location>
        <begin position="1"/>
        <end position="35"/>
    </location>
</feature>
<keyword evidence="3" id="KW-1185">Reference proteome</keyword>
<comment type="caution">
    <text evidence="2">The sequence shown here is derived from an EMBL/GenBank/DDBJ whole genome shotgun (WGS) entry which is preliminary data.</text>
</comment>